<dbReference type="PANTHER" id="PTHR43581">
    <property type="entry name" value="ATP/GTP PHOSPHATASE"/>
    <property type="match status" value="1"/>
</dbReference>
<dbReference type="EMBL" id="JADBEM010000001">
    <property type="protein sequence ID" value="MBE1612055.1"/>
    <property type="molecule type" value="Genomic_DNA"/>
</dbReference>
<feature type="domain" description="Endonuclease GajA/Old nuclease/RecF-like AAA" evidence="2">
    <location>
        <begin position="1"/>
        <end position="363"/>
    </location>
</feature>
<dbReference type="Proteomes" id="UP000638648">
    <property type="component" value="Unassembled WGS sequence"/>
</dbReference>
<keyword evidence="4" id="KW-0255">Endonuclease</keyword>
<feature type="region of interest" description="Disordered" evidence="1">
    <location>
        <begin position="492"/>
        <end position="512"/>
    </location>
</feature>
<evidence type="ECO:0000313" key="4">
    <source>
        <dbReference type="EMBL" id="MBE1612055.1"/>
    </source>
</evidence>
<keyword evidence="4" id="KW-0540">Nuclease</keyword>
<keyword evidence="4" id="KW-0378">Hydrolase</keyword>
<dbReference type="SUPFAM" id="SSF52540">
    <property type="entry name" value="P-loop containing nucleoside triphosphate hydrolases"/>
    <property type="match status" value="1"/>
</dbReference>
<dbReference type="InterPro" id="IPR034139">
    <property type="entry name" value="TOPRIM_OLD"/>
</dbReference>
<organism evidence="4 5">
    <name type="scientific">Actinopolymorpha pittospori</name>
    <dbReference type="NCBI Taxonomy" id="648752"/>
    <lineage>
        <taxon>Bacteria</taxon>
        <taxon>Bacillati</taxon>
        <taxon>Actinomycetota</taxon>
        <taxon>Actinomycetes</taxon>
        <taxon>Propionibacteriales</taxon>
        <taxon>Actinopolymorphaceae</taxon>
        <taxon>Actinopolymorpha</taxon>
    </lineage>
</organism>
<reference evidence="4" key="1">
    <citation type="submission" date="2020-10" db="EMBL/GenBank/DDBJ databases">
        <title>Sequencing the genomes of 1000 actinobacteria strains.</title>
        <authorList>
            <person name="Klenk H.-P."/>
        </authorList>
    </citation>
    <scope>NUCLEOTIDE SEQUENCE</scope>
    <source>
        <strain evidence="4">DSM 45354</strain>
    </source>
</reference>
<dbReference type="InterPro" id="IPR027417">
    <property type="entry name" value="P-loop_NTPase"/>
</dbReference>
<dbReference type="AlphaFoldDB" id="A0A927NC18"/>
<dbReference type="Pfam" id="PF20469">
    <property type="entry name" value="OLD-like_TOPRIM"/>
    <property type="match status" value="1"/>
</dbReference>
<feature type="domain" description="OLD protein-like TOPRIM" evidence="3">
    <location>
        <begin position="426"/>
        <end position="492"/>
    </location>
</feature>
<gene>
    <name evidence="4" type="ORF">HEB94_008903</name>
</gene>
<evidence type="ECO:0000259" key="2">
    <source>
        <dbReference type="Pfam" id="PF13175"/>
    </source>
</evidence>
<dbReference type="PANTHER" id="PTHR43581:SF4">
    <property type="entry name" value="ATP_GTP PHOSPHATASE"/>
    <property type="match status" value="1"/>
</dbReference>
<keyword evidence="5" id="KW-1185">Reference proteome</keyword>
<name>A0A927NC18_9ACTN</name>
<dbReference type="GO" id="GO:0004519">
    <property type="term" value="F:endonuclease activity"/>
    <property type="evidence" value="ECO:0007669"/>
    <property type="project" value="UniProtKB-KW"/>
</dbReference>
<evidence type="ECO:0000313" key="5">
    <source>
        <dbReference type="Proteomes" id="UP000638648"/>
    </source>
</evidence>
<evidence type="ECO:0000259" key="3">
    <source>
        <dbReference type="Pfam" id="PF20469"/>
    </source>
</evidence>
<dbReference type="InterPro" id="IPR051396">
    <property type="entry name" value="Bact_Antivir_Def_Nuclease"/>
</dbReference>
<protein>
    <submittedName>
        <fullName evidence="4">ATP-dependent endonuclease of OLD family</fullName>
    </submittedName>
</protein>
<accession>A0A927NC18</accession>
<sequence length="611" mass="67149">MTTFIGPNGAGKSSVLRALEWFFNGDTTALTDHDVYSGADPAARQITVEVTFTELTERDRTQLGERYAPVGFSSFRAKRTWEAGVDRMTVATQTYAPFEEVRRGTTVAEKKSTYSELVASYPMLNLPKWTKVDEAEQAMKAWEKEHPDQLEEVMVSTAQIFGFNGQNKLSGIFDYVLVAADMRAVEESVEGKKTIIGRILDRTVSRDVARAEFEALAAEVSQRQAEITRRLLGGQLEELGQALTAEVAVFTSGRGVRLNVTSPDVRPIPASVNVLITDALVETSVDRQGHGFQRALLISSLKLLATRGTDTSDSSVILLAVEEPELFQHPTQARVFARVLRELSEAPDRGMQIAYATHSPYFVDPRYFDQVRRVTRSRHDVNGHAEVEVFQASLEAVCARLDGFVPDNSIRSRWDQVCTRTLAEALFAEAVVLVEGDCDKGILDGMASRGGQISFETHGITVAQAAGKQNLLTPHAILAELRIPTLTVFDSDKGSGDRKRASGKDPLAARREDENNASMNRLLLRYFSVPESDYPAGKISPTLYAWDGDLERVLARDWPGWEDTHKQLIDEGRGVNGKDPATYGLAAKECPEGPTGVLLDVVAAAGNLVAR</sequence>
<dbReference type="InterPro" id="IPR041685">
    <property type="entry name" value="AAA_GajA/Old/RecF-like"/>
</dbReference>
<proteinExistence type="predicted"/>
<dbReference type="CDD" id="cd01026">
    <property type="entry name" value="TOPRIM_OLD"/>
    <property type="match status" value="1"/>
</dbReference>
<evidence type="ECO:0000256" key="1">
    <source>
        <dbReference type="SAM" id="MobiDB-lite"/>
    </source>
</evidence>
<dbReference type="Gene3D" id="3.40.50.300">
    <property type="entry name" value="P-loop containing nucleotide triphosphate hydrolases"/>
    <property type="match status" value="1"/>
</dbReference>
<comment type="caution">
    <text evidence="4">The sequence shown here is derived from an EMBL/GenBank/DDBJ whole genome shotgun (WGS) entry which is preliminary data.</text>
</comment>
<dbReference type="Pfam" id="PF13175">
    <property type="entry name" value="AAA_15"/>
    <property type="match status" value="1"/>
</dbReference>